<evidence type="ECO:0000313" key="2">
    <source>
        <dbReference type="EMBL" id="KAG2959248.1"/>
    </source>
</evidence>
<comment type="caution">
    <text evidence="2">The sequence shown here is derived from an EMBL/GenBank/DDBJ whole genome shotgun (WGS) entry which is preliminary data.</text>
</comment>
<dbReference type="AlphaFoldDB" id="A0A8T1ERI2"/>
<gene>
    <name evidence="1" type="ORF">PC113_g23054</name>
    <name evidence="2" type="ORF">PC118_g23116</name>
    <name evidence="3" type="ORF">PC129_g20960</name>
</gene>
<reference evidence="2" key="1">
    <citation type="submission" date="2018-10" db="EMBL/GenBank/DDBJ databases">
        <title>Effector identification in a new, highly contiguous assembly of the strawberry crown rot pathogen Phytophthora cactorum.</title>
        <authorList>
            <person name="Armitage A.D."/>
            <person name="Nellist C.F."/>
            <person name="Bates H."/>
            <person name="Vickerstaff R.J."/>
            <person name="Harrison R.J."/>
        </authorList>
    </citation>
    <scope>NUCLEOTIDE SEQUENCE</scope>
    <source>
        <strain evidence="1">15-7</strain>
        <strain evidence="2">P415</strain>
        <strain evidence="3">P421</strain>
    </source>
</reference>
<proteinExistence type="predicted"/>
<accession>A0A8T1ERI2</accession>
<evidence type="ECO:0000313" key="1">
    <source>
        <dbReference type="EMBL" id="KAG2816730.1"/>
    </source>
</evidence>
<dbReference type="EMBL" id="RCML01002042">
    <property type="protein sequence ID" value="KAG2959248.1"/>
    <property type="molecule type" value="Genomic_DNA"/>
</dbReference>
<dbReference type="Proteomes" id="UP000697107">
    <property type="component" value="Unassembled WGS sequence"/>
</dbReference>
<sequence>MYMHARELLFVLDATPNGSARVQMCAYYDKPILPTESVETGTVVAIPTDIAKRFIKDLITEGTLPLVLILRWRENGNHFQAVTYSKDKHQ</sequence>
<evidence type="ECO:0000313" key="3">
    <source>
        <dbReference type="EMBL" id="KAG3208004.1"/>
    </source>
</evidence>
<evidence type="ECO:0000313" key="4">
    <source>
        <dbReference type="Proteomes" id="UP000697107"/>
    </source>
</evidence>
<organism evidence="2 4">
    <name type="scientific">Phytophthora cactorum</name>
    <dbReference type="NCBI Taxonomy" id="29920"/>
    <lineage>
        <taxon>Eukaryota</taxon>
        <taxon>Sar</taxon>
        <taxon>Stramenopiles</taxon>
        <taxon>Oomycota</taxon>
        <taxon>Peronosporomycetes</taxon>
        <taxon>Peronosporales</taxon>
        <taxon>Peronosporaceae</taxon>
        <taxon>Phytophthora</taxon>
    </lineage>
</organism>
<dbReference type="Proteomes" id="UP000760860">
    <property type="component" value="Unassembled WGS sequence"/>
</dbReference>
<dbReference type="Proteomes" id="UP000735874">
    <property type="component" value="Unassembled WGS sequence"/>
</dbReference>
<protein>
    <submittedName>
        <fullName evidence="2">Uncharacterized protein</fullName>
    </submittedName>
</protein>
<name>A0A8T1ERI2_9STRA</name>
<dbReference type="EMBL" id="RCMV01001577">
    <property type="protein sequence ID" value="KAG3208004.1"/>
    <property type="molecule type" value="Genomic_DNA"/>
</dbReference>
<dbReference type="EMBL" id="RCMG01001974">
    <property type="protein sequence ID" value="KAG2816730.1"/>
    <property type="molecule type" value="Genomic_DNA"/>
</dbReference>